<evidence type="ECO:0000259" key="2">
    <source>
        <dbReference type="Pfam" id="PF13476"/>
    </source>
</evidence>
<dbReference type="InterPro" id="IPR027417">
    <property type="entry name" value="P-loop_NTPase"/>
</dbReference>
<dbReference type="EMBL" id="CP132938">
    <property type="protein sequence ID" value="XCB20889.1"/>
    <property type="molecule type" value="Genomic_DNA"/>
</dbReference>
<dbReference type="Pfam" id="PF13476">
    <property type="entry name" value="AAA_23"/>
    <property type="match status" value="1"/>
</dbReference>
<evidence type="ECO:0000313" key="3">
    <source>
        <dbReference type="EMBL" id="XCB20889.1"/>
    </source>
</evidence>
<name>A0AAU7YWD2_9BACT</name>
<gene>
    <name evidence="3" type="ORF">RBB81_14980</name>
</gene>
<dbReference type="InterPro" id="IPR038729">
    <property type="entry name" value="Rad50/SbcC_AAA"/>
</dbReference>
<sequence>MNFRLQKLVIQFGRSREEIGLDHHLTIFHGKISSGKSTIAKLIDACLGGSLPQVPAIKQEFVSAELSARIGRYDVLFERNAGSRQVQVSWTSESGDGASLMAPIENAPSPIWGDKVFGLSDLIFELAGVGPMRVRRNKTDPDAPLIPLSFRDVMWYCYLDQDELDSTFFHLEAEDPRSPKSRDVMRFVLGYYTERLNELEQQLAREVEDNRTKTESARRMKLFLTELGYGSELEMNVRLSELERSQERRDRQLAELQENQEADTHFSDDLRTELRGLAVRIEAETEAIANGERILSEETALRGELISAKFKLHRMSSATVILGAVEYTACPRCGTELAEFARHPTDCHLCGAPEKAQSNYERRQTNVEQPDLDARLADIEQSISTRKKSLIKQQRELDVLKEQKSFRDSELTRLMRSYDSAFLSQVRNLERELASGRQEIIGLRRDARLPQALLELEYEADQHLTNAQRIRRELKSERDRIADRDNLVGQLESYVFDALMSSGFPALSTSDSLYINRKNWMAYIFPHGDESLSYTLSGAGSGGKKTLFNICYAVALHRLAEELDLPLPLFVIIDSPMKNIGTEVNKDIFIAFYKHLYGLLSTTMTKTQFIIIDTELSTPTIDLDYTDRLMIAGDAEHPPLIPYYSGH</sequence>
<feature type="coiled-coil region" evidence="1">
    <location>
        <begin position="426"/>
        <end position="484"/>
    </location>
</feature>
<evidence type="ECO:0000256" key="1">
    <source>
        <dbReference type="SAM" id="Coils"/>
    </source>
</evidence>
<dbReference type="GO" id="GO:0016887">
    <property type="term" value="F:ATP hydrolysis activity"/>
    <property type="evidence" value="ECO:0007669"/>
    <property type="project" value="InterPro"/>
</dbReference>
<organism evidence="3">
    <name type="scientific">Tunturiibacter gelidiferens</name>
    <dbReference type="NCBI Taxonomy" id="3069689"/>
    <lineage>
        <taxon>Bacteria</taxon>
        <taxon>Pseudomonadati</taxon>
        <taxon>Acidobacteriota</taxon>
        <taxon>Terriglobia</taxon>
        <taxon>Terriglobales</taxon>
        <taxon>Acidobacteriaceae</taxon>
        <taxon>Tunturiibacter</taxon>
    </lineage>
</organism>
<dbReference type="KEGG" id="tgi:RBB81_14980"/>
<feature type="coiled-coil region" evidence="1">
    <location>
        <begin position="189"/>
        <end position="262"/>
    </location>
</feature>
<dbReference type="SUPFAM" id="SSF52540">
    <property type="entry name" value="P-loop containing nucleoside triphosphate hydrolases"/>
    <property type="match status" value="1"/>
</dbReference>
<protein>
    <recommendedName>
        <fullName evidence="2">Rad50/SbcC-type AAA domain-containing protein</fullName>
    </recommendedName>
</protein>
<accession>A0AAU7YWD2</accession>
<dbReference type="Gene3D" id="3.40.50.300">
    <property type="entry name" value="P-loop containing nucleotide triphosphate hydrolases"/>
    <property type="match status" value="1"/>
</dbReference>
<reference evidence="3" key="2">
    <citation type="journal article" date="2024" name="Environ. Microbiol.">
        <title>Genome analysis and description of Tunturibacter gen. nov. expands the diversity of Terriglobia in tundra soils.</title>
        <authorList>
            <person name="Messyasz A."/>
            <person name="Mannisto M.K."/>
            <person name="Kerkhof L.J."/>
            <person name="Haggblom M.M."/>
        </authorList>
    </citation>
    <scope>NUCLEOTIDE SEQUENCE</scope>
    <source>
        <strain evidence="3">M8UP39</strain>
    </source>
</reference>
<dbReference type="RefSeq" id="WP_353071234.1">
    <property type="nucleotide sequence ID" value="NZ_CP132938.1"/>
</dbReference>
<proteinExistence type="predicted"/>
<feature type="domain" description="Rad50/SbcC-type AAA" evidence="2">
    <location>
        <begin position="16"/>
        <end position="238"/>
    </location>
</feature>
<dbReference type="AlphaFoldDB" id="A0AAU7YWD2"/>
<keyword evidence="1" id="KW-0175">Coiled coil</keyword>
<reference evidence="3" key="1">
    <citation type="submission" date="2023-08" db="EMBL/GenBank/DDBJ databases">
        <authorList>
            <person name="Messyasz A."/>
            <person name="Mannisto M.K."/>
            <person name="Kerkhof L.J."/>
            <person name="Haggblom M."/>
        </authorList>
    </citation>
    <scope>NUCLEOTIDE SEQUENCE</scope>
    <source>
        <strain evidence="3">M8UP39</strain>
    </source>
</reference>
<dbReference type="GO" id="GO:0006302">
    <property type="term" value="P:double-strand break repair"/>
    <property type="evidence" value="ECO:0007669"/>
    <property type="project" value="InterPro"/>
</dbReference>